<gene>
    <name evidence="1" type="ORF">Harvfovirus3_29</name>
</gene>
<proteinExistence type="predicted"/>
<reference evidence="1" key="1">
    <citation type="submission" date="2018-10" db="EMBL/GenBank/DDBJ databases">
        <title>Hidden diversity of soil giant viruses.</title>
        <authorList>
            <person name="Schulz F."/>
            <person name="Alteio L."/>
            <person name="Goudeau D."/>
            <person name="Ryan E.M."/>
            <person name="Malmstrom R.R."/>
            <person name="Blanchard J."/>
            <person name="Woyke T."/>
        </authorList>
    </citation>
    <scope>NUCLEOTIDE SEQUENCE</scope>
    <source>
        <strain evidence="1">HAV1</strain>
    </source>
</reference>
<accession>A0A3G5A251</accession>
<name>A0A3G5A251_9VIRU</name>
<sequence length="82" mass="9775">MLWVNFELVCSLGVKVDGETLKWQSVVFICVVRAIDKVNIFKKWELKYGTFRSVYPNWNVRVHPDDDLLRCEYIILRRENGI</sequence>
<evidence type="ECO:0000313" key="1">
    <source>
        <dbReference type="EMBL" id="AYV80584.1"/>
    </source>
</evidence>
<protein>
    <submittedName>
        <fullName evidence="1">Uncharacterized protein</fullName>
    </submittedName>
</protein>
<dbReference type="EMBL" id="MK072245">
    <property type="protein sequence ID" value="AYV80584.1"/>
    <property type="molecule type" value="Genomic_DNA"/>
</dbReference>
<organism evidence="1">
    <name type="scientific">Harvfovirus sp</name>
    <dbReference type="NCBI Taxonomy" id="2487768"/>
    <lineage>
        <taxon>Viruses</taxon>
        <taxon>Varidnaviria</taxon>
        <taxon>Bamfordvirae</taxon>
        <taxon>Nucleocytoviricota</taxon>
        <taxon>Megaviricetes</taxon>
        <taxon>Imitervirales</taxon>
        <taxon>Mimiviridae</taxon>
        <taxon>Klosneuvirinae</taxon>
    </lineage>
</organism>